<dbReference type="AlphaFoldDB" id="A0A4R6JUI2"/>
<dbReference type="OrthoDB" id="3213425at2"/>
<accession>A0A4R6JUI2</accession>
<dbReference type="EMBL" id="SNWR01000001">
    <property type="protein sequence ID" value="TDO38315.1"/>
    <property type="molecule type" value="Genomic_DNA"/>
</dbReference>
<dbReference type="RefSeq" id="WP_133872816.1">
    <property type="nucleotide sequence ID" value="NZ_BOMD01000022.1"/>
</dbReference>
<evidence type="ECO:0000313" key="2">
    <source>
        <dbReference type="Proteomes" id="UP000294901"/>
    </source>
</evidence>
<protein>
    <recommendedName>
        <fullName evidence="3">Transcriptional regulator</fullName>
    </recommendedName>
</protein>
<reference evidence="1 2" key="1">
    <citation type="submission" date="2019-03" db="EMBL/GenBank/DDBJ databases">
        <title>Sequencing the genomes of 1000 actinobacteria strains.</title>
        <authorList>
            <person name="Klenk H.-P."/>
        </authorList>
    </citation>
    <scope>NUCLEOTIDE SEQUENCE [LARGE SCALE GENOMIC DNA]</scope>
    <source>
        <strain evidence="1 2">DSM 43805</strain>
    </source>
</reference>
<comment type="caution">
    <text evidence="1">The sequence shown here is derived from an EMBL/GenBank/DDBJ whole genome shotgun (WGS) entry which is preliminary data.</text>
</comment>
<name>A0A4R6JUI2_9ACTN</name>
<organism evidence="1 2">
    <name type="scientific">Paractinoplanes brasiliensis</name>
    <dbReference type="NCBI Taxonomy" id="52695"/>
    <lineage>
        <taxon>Bacteria</taxon>
        <taxon>Bacillati</taxon>
        <taxon>Actinomycetota</taxon>
        <taxon>Actinomycetes</taxon>
        <taxon>Micromonosporales</taxon>
        <taxon>Micromonosporaceae</taxon>
        <taxon>Paractinoplanes</taxon>
    </lineage>
</organism>
<gene>
    <name evidence="1" type="ORF">C8E87_1966</name>
</gene>
<evidence type="ECO:0000313" key="1">
    <source>
        <dbReference type="EMBL" id="TDO38315.1"/>
    </source>
</evidence>
<proteinExistence type="predicted"/>
<keyword evidence="2" id="KW-1185">Reference proteome</keyword>
<sequence>MARPATNHELEALLREAGYEHAHGAFARQVNHAARDQAHLCYDASTVYWRLRGRCPDRRIQELISTVLTRRIGRTISIDDLGLGGEDRQVGLHYPGSPDEAVDVGSRLWRLTVQRGALLATTPFVVAAALNTGFAWRYDSADATVAHQGRRRLLDSDIAALQIFADQFADLDRKHGGGAHHTRRIMSDFLHRQVSPMLHGSYTDTVGRRLMTAAATISGQLAFMTYDAGEHGAAQRHFTTALRLAKAADDSLYGAHLLANLATQAVYLGHGPEAVRLARAALDGAGRAPASVLARLHTTEASAHATAGDRRACTAALAKAARALAKGRPGDAPGWAGYFSPAHFAGAALRCHRDLRLHRQAIRHGPAALDVPAGNLRTRALHTALLATTYAAAGDLDEACHHGYEAIQHGRTVSSGRVRHRLAELVQVLTPHRSVTCVADFLEVHGNTTASAA</sequence>
<evidence type="ECO:0008006" key="3">
    <source>
        <dbReference type="Google" id="ProtNLM"/>
    </source>
</evidence>
<dbReference type="Proteomes" id="UP000294901">
    <property type="component" value="Unassembled WGS sequence"/>
</dbReference>